<protein>
    <submittedName>
        <fullName evidence="2">Uncharacterized protein</fullName>
    </submittedName>
</protein>
<gene>
    <name evidence="2" type="ORF">NITFAB_0461</name>
</gene>
<dbReference type="AlphaFoldDB" id="A0A2X0R4P4"/>
<proteinExistence type="predicted"/>
<feature type="region of interest" description="Disordered" evidence="1">
    <location>
        <begin position="1"/>
        <end position="31"/>
    </location>
</feature>
<evidence type="ECO:0000256" key="1">
    <source>
        <dbReference type="SAM" id="MobiDB-lite"/>
    </source>
</evidence>
<accession>A0A2X0R4P4</accession>
<feature type="region of interest" description="Disordered" evidence="1">
    <location>
        <begin position="91"/>
        <end position="120"/>
    </location>
</feature>
<organism evidence="2">
    <name type="scientific">Candidatus Nitrotoga fabula</name>
    <dbReference type="NCBI Taxonomy" id="2182327"/>
    <lineage>
        <taxon>Bacteria</taxon>
        <taxon>Pseudomonadati</taxon>
        <taxon>Pseudomonadota</taxon>
        <taxon>Betaproteobacteria</taxon>
        <taxon>Nitrosomonadales</taxon>
        <taxon>Gallionellaceae</taxon>
        <taxon>Candidatus Nitrotoga</taxon>
    </lineage>
</organism>
<dbReference type="EMBL" id="LS423452">
    <property type="protein sequence ID" value="SPS04872.1"/>
    <property type="molecule type" value="Genomic_DNA"/>
</dbReference>
<reference evidence="2" key="1">
    <citation type="submission" date="2018-05" db="EMBL/GenBank/DDBJ databases">
        <authorList>
            <person name="Lanie J.A."/>
            <person name="Ng W.-L."/>
            <person name="Kazmierczak K.M."/>
            <person name="Andrzejewski T.M."/>
            <person name="Davidsen T.M."/>
            <person name="Wayne K.J."/>
            <person name="Tettelin H."/>
            <person name="Glass J.I."/>
            <person name="Rusch D."/>
            <person name="Podicherti R."/>
            <person name="Tsui H.-C.T."/>
            <person name="Winkler M.E."/>
        </authorList>
    </citation>
    <scope>NUCLEOTIDE SEQUENCE</scope>
    <source>
        <strain evidence="2">KNB</strain>
    </source>
</reference>
<evidence type="ECO:0000313" key="2">
    <source>
        <dbReference type="EMBL" id="SPS04872.1"/>
    </source>
</evidence>
<name>A0A2X0R4P4_9PROT</name>
<sequence length="153" mass="16505">MAGIGPATSPLPRECSATEPHGPNQTGAGEGDRTLVVSLENFCSTIELHPQALPPKMASDQAIIAAPQAGAASLNANMFYFRRQNFMVEGEGFEPSKAEPSDLQSDPFDRSGIPPDTTRYYPAFSPTCQKDFSMEDLSHPYCIPITLVNPPHP</sequence>
<dbReference type="AntiFam" id="ANF00020">
    <property type="entry name" value="tRNA translation"/>
</dbReference>